<evidence type="ECO:0000313" key="1">
    <source>
        <dbReference type="EMBL" id="KRM06641.1"/>
    </source>
</evidence>
<reference evidence="1 2" key="1">
    <citation type="journal article" date="2015" name="Genome Announc.">
        <title>Expanding the biotechnology potential of lactobacilli through comparative genomics of 213 strains and associated genera.</title>
        <authorList>
            <person name="Sun Z."/>
            <person name="Harris H.M."/>
            <person name="McCann A."/>
            <person name="Guo C."/>
            <person name="Argimon S."/>
            <person name="Zhang W."/>
            <person name="Yang X."/>
            <person name="Jeffery I.B."/>
            <person name="Cooney J.C."/>
            <person name="Kagawa T.F."/>
            <person name="Liu W."/>
            <person name="Song Y."/>
            <person name="Salvetti E."/>
            <person name="Wrobel A."/>
            <person name="Rasinkangas P."/>
            <person name="Parkhill J."/>
            <person name="Rea M.C."/>
            <person name="O'Sullivan O."/>
            <person name="Ritari J."/>
            <person name="Douillard F.P."/>
            <person name="Paul Ross R."/>
            <person name="Yang R."/>
            <person name="Briner A.E."/>
            <person name="Felis G.E."/>
            <person name="de Vos W.M."/>
            <person name="Barrangou R."/>
            <person name="Klaenhammer T.R."/>
            <person name="Caufield P.W."/>
            <person name="Cui Y."/>
            <person name="Zhang H."/>
            <person name="O'Toole P.W."/>
        </authorList>
    </citation>
    <scope>NUCLEOTIDE SEQUENCE [LARGE SCALE GENOMIC DNA]</scope>
    <source>
        <strain evidence="1 2">DSM 18382</strain>
    </source>
</reference>
<dbReference type="Pfam" id="PF14367">
    <property type="entry name" value="DUF4411"/>
    <property type="match status" value="1"/>
</dbReference>
<name>A0A0R1VLS9_9LACO</name>
<accession>A0A0R1VLS9</accession>
<sequence>MVGSKLNAKFVIDSNSFIEPFKRYYSMSHFPSYWGWIEERLTGSSKEIVVPEVVYKELFGSKDQLSKWVADRIQPVVFKGYENDARYLEQYAKIMNYLQNCGYYQTPAIANWSQDWKADPKLIAMAAAYGWQIITFEQSAGQLSRKNPMKKEPKIPDVADAMGVNCISLFQIEDRYQLSV</sequence>
<keyword evidence="2" id="KW-1185">Reference proteome</keyword>
<dbReference type="InterPro" id="IPR016541">
    <property type="entry name" value="UCP008505"/>
</dbReference>
<dbReference type="OrthoDB" id="3231195at2"/>
<dbReference type="InterPro" id="IPR029060">
    <property type="entry name" value="PIN-like_dom_sf"/>
</dbReference>
<evidence type="ECO:0008006" key="3">
    <source>
        <dbReference type="Google" id="ProtNLM"/>
    </source>
</evidence>
<organism evidence="1 2">
    <name type="scientific">Lentilactobacillus farraginis DSM 18382 = JCM 14108</name>
    <dbReference type="NCBI Taxonomy" id="1423743"/>
    <lineage>
        <taxon>Bacteria</taxon>
        <taxon>Bacillati</taxon>
        <taxon>Bacillota</taxon>
        <taxon>Bacilli</taxon>
        <taxon>Lactobacillales</taxon>
        <taxon>Lactobacillaceae</taxon>
        <taxon>Lentilactobacillus</taxon>
    </lineage>
</organism>
<dbReference type="PATRIC" id="fig|1423743.5.peg.534"/>
<proteinExistence type="predicted"/>
<gene>
    <name evidence="1" type="ORF">FD41_GL000520</name>
</gene>
<dbReference type="AlphaFoldDB" id="A0A0R1VLS9"/>
<evidence type="ECO:0000313" key="2">
    <source>
        <dbReference type="Proteomes" id="UP000051966"/>
    </source>
</evidence>
<protein>
    <recommendedName>
        <fullName evidence="3">DUF4411 domain-containing protein</fullName>
    </recommendedName>
</protein>
<dbReference type="EMBL" id="AZFY01000102">
    <property type="protein sequence ID" value="KRM06641.1"/>
    <property type="molecule type" value="Genomic_DNA"/>
</dbReference>
<dbReference type="RefSeq" id="WP_056983999.1">
    <property type="nucleotide sequence ID" value="NZ_AZFY01000102.1"/>
</dbReference>
<dbReference type="SUPFAM" id="SSF88723">
    <property type="entry name" value="PIN domain-like"/>
    <property type="match status" value="1"/>
</dbReference>
<comment type="caution">
    <text evidence="1">The sequence shown here is derived from an EMBL/GenBank/DDBJ whole genome shotgun (WGS) entry which is preliminary data.</text>
</comment>
<dbReference type="Proteomes" id="UP000051966">
    <property type="component" value="Unassembled WGS sequence"/>
</dbReference>